<evidence type="ECO:0000313" key="1">
    <source>
        <dbReference type="EMBL" id="JAD60952.1"/>
    </source>
</evidence>
<accession>A0A0A9BNU5</accession>
<name>A0A0A9BNU5_ARUDO</name>
<dbReference type="AlphaFoldDB" id="A0A0A9BNU5"/>
<protein>
    <submittedName>
        <fullName evidence="1">Uncharacterized protein</fullName>
    </submittedName>
</protein>
<organism evidence="1">
    <name type="scientific">Arundo donax</name>
    <name type="common">Giant reed</name>
    <name type="synonym">Donax arundinaceus</name>
    <dbReference type="NCBI Taxonomy" id="35708"/>
    <lineage>
        <taxon>Eukaryota</taxon>
        <taxon>Viridiplantae</taxon>
        <taxon>Streptophyta</taxon>
        <taxon>Embryophyta</taxon>
        <taxon>Tracheophyta</taxon>
        <taxon>Spermatophyta</taxon>
        <taxon>Magnoliopsida</taxon>
        <taxon>Liliopsida</taxon>
        <taxon>Poales</taxon>
        <taxon>Poaceae</taxon>
        <taxon>PACMAD clade</taxon>
        <taxon>Arundinoideae</taxon>
        <taxon>Arundineae</taxon>
        <taxon>Arundo</taxon>
    </lineage>
</organism>
<dbReference type="EMBL" id="GBRH01236943">
    <property type="protein sequence ID" value="JAD60952.1"/>
    <property type="molecule type" value="Transcribed_RNA"/>
</dbReference>
<reference evidence="1" key="1">
    <citation type="submission" date="2014-09" db="EMBL/GenBank/DDBJ databases">
        <authorList>
            <person name="Magalhaes I.L.F."/>
            <person name="Oliveira U."/>
            <person name="Santos F.R."/>
            <person name="Vidigal T.H.D.A."/>
            <person name="Brescovit A.D."/>
            <person name="Santos A.J."/>
        </authorList>
    </citation>
    <scope>NUCLEOTIDE SEQUENCE</scope>
    <source>
        <tissue evidence="1">Shoot tissue taken approximately 20 cm above the soil surface</tissue>
    </source>
</reference>
<proteinExistence type="predicted"/>
<reference evidence="1" key="2">
    <citation type="journal article" date="2015" name="Data Brief">
        <title>Shoot transcriptome of the giant reed, Arundo donax.</title>
        <authorList>
            <person name="Barrero R.A."/>
            <person name="Guerrero F.D."/>
            <person name="Moolhuijzen P."/>
            <person name="Goolsby J.A."/>
            <person name="Tidwell J."/>
            <person name="Bellgard S.E."/>
            <person name="Bellgard M.I."/>
        </authorList>
    </citation>
    <scope>NUCLEOTIDE SEQUENCE</scope>
    <source>
        <tissue evidence="1">Shoot tissue taken approximately 20 cm above the soil surface</tissue>
    </source>
</reference>
<sequence length="53" mass="5974">MDIAYNDSDISNASSVAYLLILHWKFGTRHRHIAGDQDSGKHDFINRLTTLAS</sequence>